<comment type="similarity">
    <text evidence="1 7">Belongs to the globin family.</text>
</comment>
<dbReference type="InterPro" id="IPR000971">
    <property type="entry name" value="Globin"/>
</dbReference>
<dbReference type="GO" id="GO:0031720">
    <property type="term" value="F:haptoglobin binding"/>
    <property type="evidence" value="ECO:0007669"/>
    <property type="project" value="TreeGrafter"/>
</dbReference>
<dbReference type="GO" id="GO:0042744">
    <property type="term" value="P:hydrogen peroxide catabolic process"/>
    <property type="evidence" value="ECO:0007669"/>
    <property type="project" value="TreeGrafter"/>
</dbReference>
<dbReference type="Gene3D" id="1.10.490.10">
    <property type="entry name" value="Globins"/>
    <property type="match status" value="1"/>
</dbReference>
<name>C0H805_SALSA</name>
<sequence>MLLDWGRAGAQVSPVGEVGLSLWVSSQHPSQSLSADDICLSFNLAPEGIDHRFVPCCQTHFAPLIDLGDNFVQKSWPTFLYKVVPQVNQRSKMSLTARDKSVVNAFWGKIKGKADVVGAEALGRMLTAYPQTKTYFSHWADLSPGSAPVKKHGAVIMGAIGNAVGLMDNLVGGLSALSDLHAFKLRVDPGNFKILSHNILVTLAIHFPADFTPEVHIAVDKFLAALSAALADKYR</sequence>
<dbReference type="PANTHER" id="PTHR11442">
    <property type="entry name" value="HEMOGLOBIN FAMILY MEMBER"/>
    <property type="match status" value="1"/>
</dbReference>
<dbReference type="PANTHER" id="PTHR11442:SF91">
    <property type="entry name" value="EMBRYONIC ALPHA GLOBIN E1-RELATED"/>
    <property type="match status" value="1"/>
</dbReference>
<evidence type="ECO:0000256" key="4">
    <source>
        <dbReference type="ARBA" id="ARBA00022621"/>
    </source>
</evidence>
<dbReference type="GO" id="GO:0043177">
    <property type="term" value="F:organic acid binding"/>
    <property type="evidence" value="ECO:0007669"/>
    <property type="project" value="TreeGrafter"/>
</dbReference>
<dbReference type="PRINTS" id="PR00612">
    <property type="entry name" value="ALPHAHAEM"/>
</dbReference>
<dbReference type="Pfam" id="PF00042">
    <property type="entry name" value="Globin"/>
    <property type="match status" value="1"/>
</dbReference>
<dbReference type="InterPro" id="IPR012292">
    <property type="entry name" value="Globin/Proto"/>
</dbReference>
<dbReference type="GO" id="GO:0072562">
    <property type="term" value="C:blood microparticle"/>
    <property type="evidence" value="ECO:0007669"/>
    <property type="project" value="TreeGrafter"/>
</dbReference>
<evidence type="ECO:0000313" key="10">
    <source>
        <dbReference type="EMBL" id="ACN12527.1"/>
    </source>
</evidence>
<dbReference type="PROSITE" id="PS01033">
    <property type="entry name" value="GLOBIN"/>
    <property type="match status" value="1"/>
</dbReference>
<reference evidence="10" key="2">
    <citation type="submission" date="2009-02" db="EMBL/GenBank/DDBJ databases">
        <authorList>
            <consortium name="cGRASP (B.F. Koop &amp; W.S. Davidson)"/>
            <person name="Leong J."/>
            <person name="von Schalburg K."/>
            <person name="Cooper G."/>
            <person name="Moore R."/>
            <person name="Holt R."/>
            <person name="Davidson W.S."/>
            <person name="Koop B.F."/>
        </authorList>
    </citation>
    <scope>NUCLEOTIDE SEQUENCE</scope>
    <source>
        <tissue evidence="10">Brain</tissue>
    </source>
</reference>
<dbReference type="InterPro" id="IPR009050">
    <property type="entry name" value="Globin-like_sf"/>
</dbReference>
<accession>C0H805</accession>
<dbReference type="CDD" id="cd08927">
    <property type="entry name" value="Hb-alpha-like"/>
    <property type="match status" value="1"/>
</dbReference>
<reference evidence="9" key="1">
    <citation type="submission" date="2009-02" db="EMBL/GenBank/DDBJ databases">
        <title>Salmo salar full-length cDNAs.</title>
        <authorList>
            <consortium name="cGRASP (B.F. Koop &amp; W.S. Davidson)"/>
            <person name="Leong J."/>
            <person name="von Schalburg K."/>
            <person name="Cooper G."/>
            <person name="Moore R."/>
            <person name="Holt R."/>
            <person name="Davidson W.S."/>
            <person name="Koop B.F."/>
        </authorList>
    </citation>
    <scope>NUCLEOTIDE SEQUENCE</scope>
    <source>
        <tissue evidence="9">Mixed brain</tissue>
    </source>
</reference>
<keyword evidence="3 7" id="KW-0349">Heme</keyword>
<evidence type="ECO:0000256" key="7">
    <source>
        <dbReference type="RuleBase" id="RU000356"/>
    </source>
</evidence>
<proteinExistence type="evidence at transcript level"/>
<keyword evidence="5" id="KW-0479">Metal-binding</keyword>
<dbReference type="InterPro" id="IPR050056">
    <property type="entry name" value="Hemoglobin_oxygen_transport"/>
</dbReference>
<dbReference type="GO" id="GO:0046872">
    <property type="term" value="F:metal ion binding"/>
    <property type="evidence" value="ECO:0007669"/>
    <property type="project" value="UniProtKB-KW"/>
</dbReference>
<evidence type="ECO:0000256" key="1">
    <source>
        <dbReference type="ARBA" id="ARBA00008705"/>
    </source>
</evidence>
<dbReference type="FunFam" id="1.10.490.10:FF:000002">
    <property type="entry name" value="Hemoglobin subunit alpha"/>
    <property type="match status" value="1"/>
</dbReference>
<reference evidence="10" key="3">
    <citation type="journal article" date="2010" name="BMC Genomics">
        <title>Salmo salar and Esox lucius full-length cDNA sequences reveal changes in evolutionary pressures on a post-tetraploidization genome.</title>
        <authorList>
            <person name="Leong J.S."/>
            <person name="Jantzen S.G."/>
            <person name="von Schalburg K.R."/>
            <person name="Cooper G.A."/>
            <person name="Messmer A.M."/>
            <person name="Liao N.Y."/>
            <person name="Munro S."/>
            <person name="Moore R."/>
            <person name="Holt R.A."/>
            <person name="Jones S.J."/>
            <person name="Davidson W.S."/>
            <person name="Koop B.F."/>
        </authorList>
    </citation>
    <scope>NUCLEOTIDE SEQUENCE</scope>
    <source>
        <tissue evidence="10">Brain</tissue>
    </source>
</reference>
<dbReference type="InterPro" id="IPR002338">
    <property type="entry name" value="Hemoglobin_a-typ"/>
</dbReference>
<keyword evidence="4 7" id="KW-0561">Oxygen transport</keyword>
<dbReference type="GO" id="GO:0004601">
    <property type="term" value="F:peroxidase activity"/>
    <property type="evidence" value="ECO:0007669"/>
    <property type="project" value="TreeGrafter"/>
</dbReference>
<keyword evidence="2 7" id="KW-0813">Transport</keyword>
<keyword evidence="6" id="KW-0408">Iron</keyword>
<evidence type="ECO:0000259" key="8">
    <source>
        <dbReference type="PROSITE" id="PS01033"/>
    </source>
</evidence>
<dbReference type="EMBL" id="BT060167">
    <property type="protein sequence ID" value="ACN12527.1"/>
    <property type="molecule type" value="mRNA"/>
</dbReference>
<gene>
    <name evidence="9" type="primary">HBA</name>
</gene>
<organism evidence="9">
    <name type="scientific">Salmo salar</name>
    <name type="common">Atlantic salmon</name>
    <dbReference type="NCBI Taxonomy" id="8030"/>
    <lineage>
        <taxon>Eukaryota</taxon>
        <taxon>Metazoa</taxon>
        <taxon>Chordata</taxon>
        <taxon>Craniata</taxon>
        <taxon>Vertebrata</taxon>
        <taxon>Euteleostomi</taxon>
        <taxon>Actinopterygii</taxon>
        <taxon>Neopterygii</taxon>
        <taxon>Teleostei</taxon>
        <taxon>Protacanthopterygii</taxon>
        <taxon>Salmoniformes</taxon>
        <taxon>Salmonidae</taxon>
        <taxon>Salmoninae</taxon>
        <taxon>Salmo</taxon>
    </lineage>
</organism>
<evidence type="ECO:0000313" key="9">
    <source>
        <dbReference type="EMBL" id="ACN10174.1"/>
    </source>
</evidence>
<dbReference type="GO" id="GO:0005344">
    <property type="term" value="F:oxygen carrier activity"/>
    <property type="evidence" value="ECO:0007669"/>
    <property type="project" value="UniProtKB-KW"/>
</dbReference>
<dbReference type="GO" id="GO:0019825">
    <property type="term" value="F:oxygen binding"/>
    <property type="evidence" value="ECO:0007669"/>
    <property type="project" value="InterPro"/>
</dbReference>
<reference evidence="10" key="4">
    <citation type="submission" date="2010-08" db="EMBL/GenBank/DDBJ databases">
        <authorList>
            <consortium name="cGRASP (B.F. Koop &amp; W.S. Davidson)"/>
        </authorList>
    </citation>
    <scope>NUCLEOTIDE SEQUENCE</scope>
    <source>
        <tissue evidence="10">Brain</tissue>
    </source>
</reference>
<evidence type="ECO:0000256" key="2">
    <source>
        <dbReference type="ARBA" id="ARBA00022448"/>
    </source>
</evidence>
<dbReference type="GO" id="GO:0031838">
    <property type="term" value="C:haptoglobin-hemoglobin complex"/>
    <property type="evidence" value="ECO:0007669"/>
    <property type="project" value="TreeGrafter"/>
</dbReference>
<evidence type="ECO:0000256" key="5">
    <source>
        <dbReference type="ARBA" id="ARBA00022723"/>
    </source>
</evidence>
<dbReference type="EMBL" id="BT058461">
    <property type="protein sequence ID" value="ACN10174.1"/>
    <property type="molecule type" value="mRNA"/>
</dbReference>
<dbReference type="GO" id="GO:0020037">
    <property type="term" value="F:heme binding"/>
    <property type="evidence" value="ECO:0007669"/>
    <property type="project" value="InterPro"/>
</dbReference>
<feature type="domain" description="Globin" evidence="8">
    <location>
        <begin position="94"/>
        <end position="235"/>
    </location>
</feature>
<protein>
    <submittedName>
        <fullName evidence="9">Hemoglobin subunit alpha</fullName>
    </submittedName>
</protein>
<evidence type="ECO:0000256" key="6">
    <source>
        <dbReference type="ARBA" id="ARBA00023004"/>
    </source>
</evidence>
<evidence type="ECO:0000256" key="3">
    <source>
        <dbReference type="ARBA" id="ARBA00022617"/>
    </source>
</evidence>
<dbReference type="AlphaFoldDB" id="C0H805"/>
<dbReference type="GO" id="GO:0005833">
    <property type="term" value="C:hemoglobin complex"/>
    <property type="evidence" value="ECO:0007669"/>
    <property type="project" value="InterPro"/>
</dbReference>
<dbReference type="SUPFAM" id="SSF46458">
    <property type="entry name" value="Globin-like"/>
    <property type="match status" value="1"/>
</dbReference>